<organism evidence="1 2">
    <name type="scientific">Panagrolaimus sp. JU765</name>
    <dbReference type="NCBI Taxonomy" id="591449"/>
    <lineage>
        <taxon>Eukaryota</taxon>
        <taxon>Metazoa</taxon>
        <taxon>Ecdysozoa</taxon>
        <taxon>Nematoda</taxon>
        <taxon>Chromadorea</taxon>
        <taxon>Rhabditida</taxon>
        <taxon>Tylenchina</taxon>
        <taxon>Panagrolaimomorpha</taxon>
        <taxon>Panagrolaimoidea</taxon>
        <taxon>Panagrolaimidae</taxon>
        <taxon>Panagrolaimus</taxon>
    </lineage>
</organism>
<accession>A0AC34Q3T1</accession>
<protein>
    <submittedName>
        <fullName evidence="2">Uncharacterized protein</fullName>
    </submittedName>
</protein>
<name>A0AC34Q3T1_9BILA</name>
<evidence type="ECO:0000313" key="2">
    <source>
        <dbReference type="WBParaSite" id="JU765_v2.g1267.t1"/>
    </source>
</evidence>
<evidence type="ECO:0000313" key="1">
    <source>
        <dbReference type="Proteomes" id="UP000887576"/>
    </source>
</evidence>
<proteinExistence type="predicted"/>
<dbReference type="Proteomes" id="UP000887576">
    <property type="component" value="Unplaced"/>
</dbReference>
<sequence length="272" mass="30856">VIFAPCILRRNIVVHAQEQLLDVQKQVICVQTLIEEKLKQYKSTLDQIVEIEHASEKVTENLRRIDAHRRISGGSDDTMAPSTDTLEERFEGRTTPLPPRSTSNSANDTMAPSTDTLEERFEGRTTPLPPRSTSNSASNIETARQLFVEQLDFLDKEKEKLIQELPPLAPVASSEDLSSSEEHSPSPKNKSLKQTSPHSIHGPEEHSEEYAIDLRSPPVLSHLPNSYQRTLGDSRRRLPSWTQKQYHNLPNSIPEENEQVIFRLSFEDCDEV</sequence>
<dbReference type="WBParaSite" id="JU765_v2.g1267.t1">
    <property type="protein sequence ID" value="JU765_v2.g1267.t1"/>
    <property type="gene ID" value="JU765_v2.g1267"/>
</dbReference>
<reference evidence="2" key="1">
    <citation type="submission" date="2022-11" db="UniProtKB">
        <authorList>
            <consortium name="WormBaseParasite"/>
        </authorList>
    </citation>
    <scope>IDENTIFICATION</scope>
</reference>